<dbReference type="EMBL" id="MN740015">
    <property type="protein sequence ID" value="QHT83946.1"/>
    <property type="molecule type" value="Genomic_DNA"/>
</dbReference>
<sequence length="276" mass="32787">MNNNEFFSDSKKYKVTIEKDDGGDQTTYTIYSSVERDDVPENRRFGGSEPSPQTLWVCGDGETKHEKDKYEIVKVINVETGNIIHQYKQFNSHSPINKFVKLGGQEWWFGGRDYMLKLFVNCETGQVFDDPNKREFSKAYKSGSEFIWTGPLIVSPNGHFIFVNGCMWSFPSEWRLYYIRNITTNTMSNNDHLPIPEPCYDDDEGGLIRQISLYHYLTVKEFDKDDERYEYEDYWLGDDEMFTFEFVTDYKITVKYYHNKEWKYYNTIDMSYYITA</sequence>
<evidence type="ECO:0000313" key="1">
    <source>
        <dbReference type="EMBL" id="QHT83946.1"/>
    </source>
</evidence>
<name>A0A6C0HUX9_9ZZZZ</name>
<organism evidence="1">
    <name type="scientific">viral metagenome</name>
    <dbReference type="NCBI Taxonomy" id="1070528"/>
    <lineage>
        <taxon>unclassified sequences</taxon>
        <taxon>metagenomes</taxon>
        <taxon>organismal metagenomes</taxon>
    </lineage>
</organism>
<reference evidence="1" key="1">
    <citation type="journal article" date="2020" name="Nature">
        <title>Giant virus diversity and host interactions through global metagenomics.</title>
        <authorList>
            <person name="Schulz F."/>
            <person name="Roux S."/>
            <person name="Paez-Espino D."/>
            <person name="Jungbluth S."/>
            <person name="Walsh D.A."/>
            <person name="Denef V.J."/>
            <person name="McMahon K.D."/>
            <person name="Konstantinidis K.T."/>
            <person name="Eloe-Fadrosh E.A."/>
            <person name="Kyrpides N.C."/>
            <person name="Woyke T."/>
        </authorList>
    </citation>
    <scope>NUCLEOTIDE SEQUENCE</scope>
    <source>
        <strain evidence="1">GVMAG-M-3300023184-16</strain>
    </source>
</reference>
<dbReference type="AlphaFoldDB" id="A0A6C0HUX9"/>
<proteinExistence type="predicted"/>
<protein>
    <submittedName>
        <fullName evidence="1">Uncharacterized protein</fullName>
    </submittedName>
</protein>
<accession>A0A6C0HUX9</accession>